<sequence length="495" mass="56746">MDVTSTPDAPVAVSIPTIKSLVDNITHSEQCLQADAKMEEYINLIPRIQFANQDEKNAYSSDLYTIQEEVRAKFNYLKHEELRQENERYKELINTWGLPDVNRPQQFQTQSRRKKTTPIKTTAAKKQKTTTTDATECTNKFDSLAIEEIPEQIEIDDEDVTPPPVKKQYTPPITIDNVTNSAELLKKLQTLTGIKPPGLARNLIPDIQNIIRNRNTCLLIGDFNAKHRSWNKGRPPNSAGTKIFNFAQFYDLNLITPTENTRIARRANETNSIIDFAIAKGLSNITVNIQEELSSDHYPLLFNVQLTNLTPPRKHIYKFTNWYKFQEILHNTIEGNPTITDITDLDAAAVNFAEKIKNTIDQSSTTKLIPHAPLPLPQPIRNLIQNKNRLRKRWQESRDPNIKRELNKMQKIIQSILRNFKKEKINSELKEANTYDCSLHRIIDKFKKTAPAPIPPLLGHRATHTNPTINSLDRPINSYQGRNHPNQAQVTPNLF</sequence>
<dbReference type="Pfam" id="PF14529">
    <property type="entry name" value="Exo_endo_phos_2"/>
    <property type="match status" value="1"/>
</dbReference>
<feature type="compositionally biased region" description="Basic residues" evidence="1">
    <location>
        <begin position="111"/>
        <end position="128"/>
    </location>
</feature>
<dbReference type="AlphaFoldDB" id="A0A8X6T8T3"/>
<keyword evidence="3" id="KW-0548">Nucleotidyltransferase</keyword>
<dbReference type="InterPro" id="IPR005135">
    <property type="entry name" value="Endo/exonuclease/phosphatase"/>
</dbReference>
<dbReference type="GO" id="GO:0003964">
    <property type="term" value="F:RNA-directed DNA polymerase activity"/>
    <property type="evidence" value="ECO:0007669"/>
    <property type="project" value="UniProtKB-KW"/>
</dbReference>
<accession>A0A8X6T8T3</accession>
<dbReference type="SUPFAM" id="SSF56219">
    <property type="entry name" value="DNase I-like"/>
    <property type="match status" value="1"/>
</dbReference>
<evidence type="ECO:0000259" key="2">
    <source>
        <dbReference type="Pfam" id="PF14529"/>
    </source>
</evidence>
<feature type="region of interest" description="Disordered" evidence="1">
    <location>
        <begin position="475"/>
        <end position="495"/>
    </location>
</feature>
<dbReference type="InterPro" id="IPR036691">
    <property type="entry name" value="Endo/exonu/phosph_ase_sf"/>
</dbReference>
<dbReference type="EMBL" id="BMAW01003659">
    <property type="protein sequence ID" value="GFS84822.1"/>
    <property type="molecule type" value="Genomic_DNA"/>
</dbReference>
<evidence type="ECO:0000256" key="1">
    <source>
        <dbReference type="SAM" id="MobiDB-lite"/>
    </source>
</evidence>
<gene>
    <name evidence="3" type="primary">pol_770</name>
    <name evidence="3" type="ORF">NPIL_381801</name>
</gene>
<name>A0A8X6T8T3_NEPPI</name>
<proteinExistence type="predicted"/>
<keyword evidence="3" id="KW-0695">RNA-directed DNA polymerase</keyword>
<evidence type="ECO:0000313" key="3">
    <source>
        <dbReference type="EMBL" id="GFS84822.1"/>
    </source>
</evidence>
<dbReference type="Proteomes" id="UP000887013">
    <property type="component" value="Unassembled WGS sequence"/>
</dbReference>
<organism evidence="3 4">
    <name type="scientific">Nephila pilipes</name>
    <name type="common">Giant wood spider</name>
    <name type="synonym">Nephila maculata</name>
    <dbReference type="NCBI Taxonomy" id="299642"/>
    <lineage>
        <taxon>Eukaryota</taxon>
        <taxon>Metazoa</taxon>
        <taxon>Ecdysozoa</taxon>
        <taxon>Arthropoda</taxon>
        <taxon>Chelicerata</taxon>
        <taxon>Arachnida</taxon>
        <taxon>Araneae</taxon>
        <taxon>Araneomorphae</taxon>
        <taxon>Entelegynae</taxon>
        <taxon>Araneoidea</taxon>
        <taxon>Nephilidae</taxon>
        <taxon>Nephila</taxon>
    </lineage>
</organism>
<keyword evidence="3" id="KW-0808">Transferase</keyword>
<feature type="region of interest" description="Disordered" evidence="1">
    <location>
        <begin position="105"/>
        <end position="130"/>
    </location>
</feature>
<comment type="caution">
    <text evidence="3">The sequence shown here is derived from an EMBL/GenBank/DDBJ whole genome shotgun (WGS) entry which is preliminary data.</text>
</comment>
<protein>
    <submittedName>
        <fullName evidence="3">RNA-directed DNA polymerase from mobile element jockey</fullName>
    </submittedName>
</protein>
<reference evidence="3" key="1">
    <citation type="submission" date="2020-08" db="EMBL/GenBank/DDBJ databases">
        <title>Multicomponent nature underlies the extraordinary mechanical properties of spider dragline silk.</title>
        <authorList>
            <person name="Kono N."/>
            <person name="Nakamura H."/>
            <person name="Mori M."/>
            <person name="Yoshida Y."/>
            <person name="Ohtoshi R."/>
            <person name="Malay A.D."/>
            <person name="Moran D.A.P."/>
            <person name="Tomita M."/>
            <person name="Numata K."/>
            <person name="Arakawa K."/>
        </authorList>
    </citation>
    <scope>NUCLEOTIDE SEQUENCE</scope>
</reference>
<feature type="domain" description="Endonuclease/exonuclease/phosphatase" evidence="2">
    <location>
        <begin position="200"/>
        <end position="300"/>
    </location>
</feature>
<keyword evidence="4" id="KW-1185">Reference proteome</keyword>
<dbReference type="Gene3D" id="3.60.10.10">
    <property type="entry name" value="Endonuclease/exonuclease/phosphatase"/>
    <property type="match status" value="1"/>
</dbReference>
<evidence type="ECO:0000313" key="4">
    <source>
        <dbReference type="Proteomes" id="UP000887013"/>
    </source>
</evidence>
<dbReference type="OrthoDB" id="6431035at2759"/>